<evidence type="ECO:0000256" key="1">
    <source>
        <dbReference type="SAM" id="Phobius"/>
    </source>
</evidence>
<evidence type="ECO:0000313" key="2">
    <source>
        <dbReference type="EMBL" id="OAO13518.1"/>
    </source>
</evidence>
<dbReference type="EMBL" id="LXWW01000374">
    <property type="protein sequence ID" value="OAO13518.1"/>
    <property type="molecule type" value="Genomic_DNA"/>
</dbReference>
<comment type="caution">
    <text evidence="2">The sequence shown here is derived from an EMBL/GenBank/DDBJ whole genome shotgun (WGS) entry which is preliminary data.</text>
</comment>
<evidence type="ECO:0000313" key="3">
    <source>
        <dbReference type="Proteomes" id="UP000078348"/>
    </source>
</evidence>
<protein>
    <submittedName>
        <fullName evidence="2">Uncharacterized protein</fullName>
    </submittedName>
</protein>
<feature type="transmembrane region" description="Helical" evidence="1">
    <location>
        <begin position="17"/>
        <end position="40"/>
    </location>
</feature>
<proteinExistence type="predicted"/>
<gene>
    <name evidence="2" type="ORF">AV274_4785</name>
</gene>
<feature type="transmembrane region" description="Helical" evidence="1">
    <location>
        <begin position="88"/>
        <end position="113"/>
    </location>
</feature>
<keyword evidence="3" id="KW-1185">Reference proteome</keyword>
<reference evidence="2 3" key="1">
    <citation type="submission" date="2016-05" db="EMBL/GenBank/DDBJ databases">
        <title>Nuclear genome of Blastocystis sp. subtype 1 NandII.</title>
        <authorList>
            <person name="Gentekaki E."/>
            <person name="Curtis B."/>
            <person name="Stairs C."/>
            <person name="Eme L."/>
            <person name="Herman E."/>
            <person name="Klimes V."/>
            <person name="Arias M.C."/>
            <person name="Elias M."/>
            <person name="Hilliou F."/>
            <person name="Klute M."/>
            <person name="Malik S.-B."/>
            <person name="Pightling A."/>
            <person name="Rachubinski R."/>
            <person name="Salas D."/>
            <person name="Schlacht A."/>
            <person name="Suga H."/>
            <person name="Archibald J."/>
            <person name="Ball S.G."/>
            <person name="Clark G."/>
            <person name="Dacks J."/>
            <person name="Van Der Giezen M."/>
            <person name="Tsaousis A."/>
            <person name="Roger A."/>
        </authorList>
    </citation>
    <scope>NUCLEOTIDE SEQUENCE [LARGE SCALE GENOMIC DNA]</scope>
    <source>
        <strain evidence="3">ATCC 50177 / NandII</strain>
    </source>
</reference>
<accession>A0A196S918</accession>
<keyword evidence="1" id="KW-0812">Transmembrane</keyword>
<sequence>MASTVPPLRTHVPLHPILYFFNIVLNFLVSFVYFLILWFYCHFNIEKRAILWIFIQVIIGFVHFFVLHLFISFFFLKKKTRRYGSGYTTCYSIIYITVLSVEFSWVVIGSVFYSKYVPDVPLRNFPLVILIYIICSWVGLAFLPALFLVLLIVQVRRYRRQHRMLADQSLEAVDPSDPFATGGCCACCVNDDEGRCCCCYCACCEPRGISASYILGEIPPQEALEDSELEAERCCGGDNESEEEESGHGCCCCGKEDVVGSALLSSASPVYIQELTRCIEAFEAEKNWCMMKETLVYLPTTRLYMETIKYDLVQYNTHDCMYVLFLRCITFRETDVAKASDIIYEFLRPSLKRTLSIVPQVKWTFNGNPYMSITWIVALPKYALDSITGYRRSLLNEVWNDHFGGPGWKNVKSKSLMDYMRKLSNSKGGNSLKRFVSKTSSFFELDDTVFAKFSEDKEVYIRRSVFSLSALLVLALIVFVVLFFYRRWRE</sequence>
<dbReference type="Proteomes" id="UP000078348">
    <property type="component" value="Unassembled WGS sequence"/>
</dbReference>
<name>A0A196S918_BLAHN</name>
<feature type="transmembrane region" description="Helical" evidence="1">
    <location>
        <begin position="125"/>
        <end position="153"/>
    </location>
</feature>
<keyword evidence="1" id="KW-1133">Transmembrane helix</keyword>
<keyword evidence="1" id="KW-0472">Membrane</keyword>
<feature type="transmembrane region" description="Helical" evidence="1">
    <location>
        <begin position="52"/>
        <end position="76"/>
    </location>
</feature>
<dbReference type="OrthoDB" id="10640268at2759"/>
<feature type="transmembrane region" description="Helical" evidence="1">
    <location>
        <begin position="465"/>
        <end position="485"/>
    </location>
</feature>
<dbReference type="AlphaFoldDB" id="A0A196S918"/>
<organism evidence="2 3">
    <name type="scientific">Blastocystis sp. subtype 1 (strain ATCC 50177 / NandII)</name>
    <dbReference type="NCBI Taxonomy" id="478820"/>
    <lineage>
        <taxon>Eukaryota</taxon>
        <taxon>Sar</taxon>
        <taxon>Stramenopiles</taxon>
        <taxon>Bigyra</taxon>
        <taxon>Opalozoa</taxon>
        <taxon>Opalinata</taxon>
        <taxon>Blastocystidae</taxon>
        <taxon>Blastocystis</taxon>
    </lineage>
</organism>